<dbReference type="Proteomes" id="UP000789702">
    <property type="component" value="Unassembled WGS sequence"/>
</dbReference>
<protein>
    <submittedName>
        <fullName evidence="1">15428_t:CDS:1</fullName>
    </submittedName>
</protein>
<feature type="non-terminal residue" evidence="1">
    <location>
        <position position="1"/>
    </location>
</feature>
<organism evidence="1 2">
    <name type="scientific">Dentiscutata heterogama</name>
    <dbReference type="NCBI Taxonomy" id="1316150"/>
    <lineage>
        <taxon>Eukaryota</taxon>
        <taxon>Fungi</taxon>
        <taxon>Fungi incertae sedis</taxon>
        <taxon>Mucoromycota</taxon>
        <taxon>Glomeromycotina</taxon>
        <taxon>Glomeromycetes</taxon>
        <taxon>Diversisporales</taxon>
        <taxon>Gigasporaceae</taxon>
        <taxon>Dentiscutata</taxon>
    </lineage>
</organism>
<accession>A0ACA9LYL3</accession>
<keyword evidence="2" id="KW-1185">Reference proteome</keyword>
<evidence type="ECO:0000313" key="1">
    <source>
        <dbReference type="EMBL" id="CAG8559859.1"/>
    </source>
</evidence>
<reference evidence="1" key="1">
    <citation type="submission" date="2021-06" db="EMBL/GenBank/DDBJ databases">
        <authorList>
            <person name="Kallberg Y."/>
            <person name="Tangrot J."/>
            <person name="Rosling A."/>
        </authorList>
    </citation>
    <scope>NUCLEOTIDE SEQUENCE</scope>
    <source>
        <strain evidence="1">IL203A</strain>
    </source>
</reference>
<dbReference type="EMBL" id="CAJVPU010006338">
    <property type="protein sequence ID" value="CAG8559859.1"/>
    <property type="molecule type" value="Genomic_DNA"/>
</dbReference>
<evidence type="ECO:0000313" key="2">
    <source>
        <dbReference type="Proteomes" id="UP000789702"/>
    </source>
</evidence>
<gene>
    <name evidence="1" type="ORF">DHETER_LOCUS5598</name>
</gene>
<name>A0ACA9LYL3_9GLOM</name>
<sequence length="68" mass="7423">HGSIDMESDQVYDDKNLNNSLKLSDINDSQNDGTLVTKVVDGSTHIIAGTLEKLLSMLVDENEQGALY</sequence>
<proteinExistence type="predicted"/>
<comment type="caution">
    <text evidence="1">The sequence shown here is derived from an EMBL/GenBank/DDBJ whole genome shotgun (WGS) entry which is preliminary data.</text>
</comment>